<name>Q14VW2_9VIRU</name>
<organism evidence="2 3">
    <name type="scientific">Ranid herpesvirus 2</name>
    <dbReference type="NCBI Taxonomy" id="389214"/>
    <lineage>
        <taxon>Viruses</taxon>
        <taxon>Duplodnaviria</taxon>
        <taxon>Heunggongvirae</taxon>
        <taxon>Peploviricota</taxon>
        <taxon>Herviviricetes</taxon>
        <taxon>Herpesvirales</taxon>
        <taxon>Alloherpesviridae</taxon>
        <taxon>Batravirus</taxon>
        <taxon>Batravirus ranidallo2</taxon>
    </lineage>
</organism>
<accession>Q14VW2</accession>
<proteinExistence type="predicted"/>
<sequence length="609" mass="69072">MANKYKVSSADRLSDWSTCFAWGHSSLAGIPQPDGEWIPDYTHALTMSSDLHEDLYCALTIAHDYNPLTCSQIDTLLENLQLAADDHFCQNRCPLPFKSRLMCVALTFHLIEYNVAMRHRVAGWADSSCIPLSEVPTRSCLKSVLDCTVGPNPRISRSICAEKLRGFFSCEVTRKDAFEETLRMLAFVRSSYAVYMWKNESSRVFNYLKTVYRYYYNPFRIVKEEVYFLDESELCRFPPLCFLVPQYIESIFNLRELSVVRMKHMLQKMYSLGCHLILDPSLLVGELIVFEVTNSVIKLVSVQEPDTYVNKSTPKVMRSIRVFKKQKRYSSQHITYQSEDDPLPELNAAVQQLLDSEDRTELDSLIESMAQEMFDNFGTQYTPSVELTPTLSDITNVALPPVELLLTPEQPTPVEVAEPQPAVTPPVEVAERPVTPADRQPPPETPQRPKRKRAVRRLFDDDYDYDYVPPPRSHKKRKHIKTLDGQRDATLMPPPPVPFLLPSTLKGKVAGVLMLPAPLSPPTTRPAEVFKEWRIPAGGRASGSWHPRPNRRFSTTIGRVGCITMPGDLSDAMYGKLNNAAVETQRTEGGGLVSLWSLDKRDFSVLLKA</sequence>
<protein>
    <submittedName>
        <fullName evidence="2">ORF144</fullName>
    </submittedName>
</protein>
<evidence type="ECO:0000256" key="1">
    <source>
        <dbReference type="SAM" id="MobiDB-lite"/>
    </source>
</evidence>
<dbReference type="KEGG" id="vg:5179408"/>
<feature type="region of interest" description="Disordered" evidence="1">
    <location>
        <begin position="415"/>
        <end position="456"/>
    </location>
</feature>
<keyword evidence="3" id="KW-1185">Reference proteome</keyword>
<dbReference type="GeneID" id="5179408"/>
<evidence type="ECO:0000313" key="3">
    <source>
        <dbReference type="Proteomes" id="UP000120576"/>
    </source>
</evidence>
<dbReference type="Proteomes" id="UP000120576">
    <property type="component" value="Genome"/>
</dbReference>
<dbReference type="EMBL" id="DQ665652">
    <property type="protein sequence ID" value="ABG25594.1"/>
    <property type="molecule type" value="Genomic_DNA"/>
</dbReference>
<evidence type="ECO:0000313" key="2">
    <source>
        <dbReference type="EMBL" id="ABG25594.1"/>
    </source>
</evidence>
<reference evidence="2 3" key="1">
    <citation type="journal article" date="2006" name="J. Gen. Virol.">
        <title>Genome sequences of two frog herpesviruses.</title>
        <authorList>
            <person name="Davison A.J."/>
            <person name="Cunningham C."/>
            <person name="Sauerbier W."/>
            <person name="McKinnell R.G."/>
        </authorList>
    </citation>
    <scope>NUCLEOTIDE SEQUENCE [LARGE SCALE GENOMIC DNA]</scope>
    <source>
        <strain evidence="2">ATCC VR-568</strain>
    </source>
</reference>
<dbReference type="RefSeq" id="YP_656652.1">
    <property type="nucleotide sequence ID" value="NC_008210.1"/>
</dbReference>